<keyword evidence="4 9" id="KW-0747">Spliceosome</keyword>
<keyword evidence="3 9" id="KW-0507">mRNA processing</keyword>
<keyword evidence="5 9" id="KW-0694">RNA-binding</keyword>
<proteinExistence type="inferred from homology"/>
<evidence type="ECO:0000256" key="9">
    <source>
        <dbReference type="RuleBase" id="RU365049"/>
    </source>
</evidence>
<comment type="similarity">
    <text evidence="2 9">Belongs to the snRNP Sm proteins family.</text>
</comment>
<dbReference type="Gene3D" id="2.30.30.100">
    <property type="match status" value="1"/>
</dbReference>
<dbReference type="GO" id="GO:0005681">
    <property type="term" value="C:spliceosomal complex"/>
    <property type="evidence" value="ECO:0007669"/>
    <property type="project" value="UniProtKB-UniRule"/>
</dbReference>
<evidence type="ECO:0000256" key="5">
    <source>
        <dbReference type="ARBA" id="ARBA00022884"/>
    </source>
</evidence>
<evidence type="ECO:0000256" key="7">
    <source>
        <dbReference type="ARBA" id="ARBA00023242"/>
    </source>
</evidence>
<comment type="caution">
    <text evidence="12">The sequence shown here is derived from an EMBL/GenBank/DDBJ whole genome shotgun (WGS) entry which is preliminary data.</text>
</comment>
<accession>A0AAD5TX73</accession>
<dbReference type="InterPro" id="IPR001163">
    <property type="entry name" value="Sm_dom_euk/arc"/>
</dbReference>
<keyword evidence="13" id="KW-1185">Reference proteome</keyword>
<evidence type="ECO:0000313" key="12">
    <source>
        <dbReference type="EMBL" id="KAJ3204923.1"/>
    </source>
</evidence>
<evidence type="ECO:0000256" key="1">
    <source>
        <dbReference type="ARBA" id="ARBA00004123"/>
    </source>
</evidence>
<evidence type="ECO:0000256" key="4">
    <source>
        <dbReference type="ARBA" id="ARBA00022728"/>
    </source>
</evidence>
<evidence type="ECO:0000256" key="2">
    <source>
        <dbReference type="ARBA" id="ARBA00006850"/>
    </source>
</evidence>
<dbReference type="InterPro" id="IPR034101">
    <property type="entry name" value="Lsm4"/>
</dbReference>
<dbReference type="GO" id="GO:0097525">
    <property type="term" value="C:spliceosomal snRNP complex"/>
    <property type="evidence" value="ECO:0007669"/>
    <property type="project" value="UniProtKB-ARBA"/>
</dbReference>
<gene>
    <name evidence="9 12" type="primary">LSM4</name>
    <name evidence="12" type="ORF">HK099_000988</name>
</gene>
<keyword evidence="8 9" id="KW-0687">Ribonucleoprotein</keyword>
<dbReference type="GO" id="GO:0003723">
    <property type="term" value="F:RNA binding"/>
    <property type="evidence" value="ECO:0007669"/>
    <property type="project" value="UniProtKB-KW"/>
</dbReference>
<dbReference type="GO" id="GO:0000398">
    <property type="term" value="P:mRNA splicing, via spliceosome"/>
    <property type="evidence" value="ECO:0007669"/>
    <property type="project" value="InterPro"/>
</dbReference>
<dbReference type="SUPFAM" id="SSF50182">
    <property type="entry name" value="Sm-like ribonucleoproteins"/>
    <property type="match status" value="1"/>
</dbReference>
<dbReference type="InterPro" id="IPR047575">
    <property type="entry name" value="Sm"/>
</dbReference>
<feature type="region of interest" description="Disordered" evidence="10">
    <location>
        <begin position="80"/>
        <end position="114"/>
    </location>
</feature>
<comment type="subunit">
    <text evidence="9">LSm subunits form a heteromer with a doughnut shape.</text>
</comment>
<dbReference type="SMART" id="SM00651">
    <property type="entry name" value="Sm"/>
    <property type="match status" value="1"/>
</dbReference>
<dbReference type="GO" id="GO:0000956">
    <property type="term" value="P:nuclear-transcribed mRNA catabolic process"/>
    <property type="evidence" value="ECO:0007669"/>
    <property type="project" value="UniProtKB-UniRule"/>
</dbReference>
<evidence type="ECO:0000313" key="13">
    <source>
        <dbReference type="Proteomes" id="UP001211065"/>
    </source>
</evidence>
<organism evidence="12 13">
    <name type="scientific">Clydaea vesicula</name>
    <dbReference type="NCBI Taxonomy" id="447962"/>
    <lineage>
        <taxon>Eukaryota</taxon>
        <taxon>Fungi</taxon>
        <taxon>Fungi incertae sedis</taxon>
        <taxon>Chytridiomycota</taxon>
        <taxon>Chytridiomycota incertae sedis</taxon>
        <taxon>Chytridiomycetes</taxon>
        <taxon>Lobulomycetales</taxon>
        <taxon>Lobulomycetaceae</taxon>
        <taxon>Clydaea</taxon>
    </lineage>
</organism>
<evidence type="ECO:0000256" key="10">
    <source>
        <dbReference type="SAM" id="MobiDB-lite"/>
    </source>
</evidence>
<evidence type="ECO:0000256" key="8">
    <source>
        <dbReference type="ARBA" id="ARBA00023274"/>
    </source>
</evidence>
<keyword evidence="7 9" id="KW-0539">Nucleus</keyword>
<protein>
    <recommendedName>
        <fullName evidence="9">LSM complex subunit LSM4</fullName>
    </recommendedName>
</protein>
<dbReference type="PROSITE" id="PS52002">
    <property type="entry name" value="SM"/>
    <property type="match status" value="1"/>
</dbReference>
<dbReference type="CDD" id="cd01723">
    <property type="entry name" value="LSm4"/>
    <property type="match status" value="1"/>
</dbReference>
<keyword evidence="6 9" id="KW-0508">mRNA splicing</keyword>
<comment type="subcellular location">
    <subcellularLocation>
        <location evidence="1 9">Nucleus</location>
    </subcellularLocation>
</comment>
<dbReference type="Proteomes" id="UP001211065">
    <property type="component" value="Unassembled WGS sequence"/>
</dbReference>
<sequence>MLPLGLLNASAGQPMMVELKSGESYNGHLVNCDNWMNINLKDVICTSADGDRFWKISEAYIRGSVIKYLRIPEEVLDKVKEKSANNSSNNNERTSQRGGRGGQRGGRRGGSSRN</sequence>
<dbReference type="InterPro" id="IPR027141">
    <property type="entry name" value="LSm4/Sm_D1/D3"/>
</dbReference>
<feature type="domain" description="Sm" evidence="11">
    <location>
        <begin position="2"/>
        <end position="75"/>
    </location>
</feature>
<dbReference type="Pfam" id="PF01423">
    <property type="entry name" value="LSM"/>
    <property type="match status" value="1"/>
</dbReference>
<dbReference type="EMBL" id="JADGJW010001252">
    <property type="protein sequence ID" value="KAJ3204923.1"/>
    <property type="molecule type" value="Genomic_DNA"/>
</dbReference>
<dbReference type="InterPro" id="IPR010920">
    <property type="entry name" value="LSM_dom_sf"/>
</dbReference>
<dbReference type="PANTHER" id="PTHR23338">
    <property type="entry name" value="SMALL NUCLEAR RIBONUCLEOPROTEIN SM"/>
    <property type="match status" value="1"/>
</dbReference>
<name>A0AAD5TX73_9FUNG</name>
<evidence type="ECO:0000259" key="11">
    <source>
        <dbReference type="PROSITE" id="PS52002"/>
    </source>
</evidence>
<evidence type="ECO:0000256" key="6">
    <source>
        <dbReference type="ARBA" id="ARBA00023187"/>
    </source>
</evidence>
<reference evidence="12" key="1">
    <citation type="submission" date="2020-05" db="EMBL/GenBank/DDBJ databases">
        <title>Phylogenomic resolution of chytrid fungi.</title>
        <authorList>
            <person name="Stajich J.E."/>
            <person name="Amses K."/>
            <person name="Simmons R."/>
            <person name="Seto K."/>
            <person name="Myers J."/>
            <person name="Bonds A."/>
            <person name="Quandt C.A."/>
            <person name="Barry K."/>
            <person name="Liu P."/>
            <person name="Grigoriev I."/>
            <person name="Longcore J.E."/>
            <person name="James T.Y."/>
        </authorList>
    </citation>
    <scope>NUCLEOTIDE SEQUENCE</scope>
    <source>
        <strain evidence="12">JEL0476</strain>
    </source>
</reference>
<dbReference type="AlphaFoldDB" id="A0AAD5TX73"/>
<comment type="function">
    <text evidence="9">Binds specifically to the 3'-terminal U-tract of U6 snRNA.</text>
</comment>
<evidence type="ECO:0000256" key="3">
    <source>
        <dbReference type="ARBA" id="ARBA00022664"/>
    </source>
</evidence>